<evidence type="ECO:0000313" key="3">
    <source>
        <dbReference type="EMBL" id="GGZ86085.1"/>
    </source>
</evidence>
<dbReference type="InterPro" id="IPR053143">
    <property type="entry name" value="Arylsulfate_ST"/>
</dbReference>
<dbReference type="RefSeq" id="WP_189361276.1">
    <property type="nucleotide sequence ID" value="NZ_BMWZ01000005.1"/>
</dbReference>
<dbReference type="PANTHER" id="PTHR35340:SF5">
    <property type="entry name" value="ASST-DOMAIN-CONTAINING PROTEIN"/>
    <property type="match status" value="1"/>
</dbReference>
<dbReference type="InterPro" id="IPR026444">
    <property type="entry name" value="Secre_tail"/>
</dbReference>
<dbReference type="InterPro" id="IPR010262">
    <property type="entry name" value="Arylsulfotransferase_bact"/>
</dbReference>
<reference evidence="3" key="1">
    <citation type="journal article" date="2014" name="Int. J. Syst. Evol. Microbiol.">
        <title>Complete genome sequence of Corynebacterium casei LMG S-19264T (=DSM 44701T), isolated from a smear-ripened cheese.</title>
        <authorList>
            <consortium name="US DOE Joint Genome Institute (JGI-PGF)"/>
            <person name="Walter F."/>
            <person name="Albersmeier A."/>
            <person name="Kalinowski J."/>
            <person name="Ruckert C."/>
        </authorList>
    </citation>
    <scope>NUCLEOTIDE SEQUENCE</scope>
    <source>
        <strain evidence="3">KCTC 12710</strain>
    </source>
</reference>
<protein>
    <recommendedName>
        <fullName evidence="2">Secretion system C-terminal sorting domain-containing protein</fullName>
    </recommendedName>
</protein>
<evidence type="ECO:0000259" key="2">
    <source>
        <dbReference type="Pfam" id="PF18962"/>
    </source>
</evidence>
<dbReference type="EMBL" id="BMWZ01000005">
    <property type="protein sequence ID" value="GGZ86085.1"/>
    <property type="molecule type" value="Genomic_DNA"/>
</dbReference>
<dbReference type="Pfam" id="PF18962">
    <property type="entry name" value="Por_Secre_tail"/>
    <property type="match status" value="1"/>
</dbReference>
<organism evidence="3 4">
    <name type="scientific">Algibacter mikhailovii</name>
    <dbReference type="NCBI Taxonomy" id="425498"/>
    <lineage>
        <taxon>Bacteria</taxon>
        <taxon>Pseudomonadati</taxon>
        <taxon>Bacteroidota</taxon>
        <taxon>Flavobacteriia</taxon>
        <taxon>Flavobacteriales</taxon>
        <taxon>Flavobacteriaceae</taxon>
        <taxon>Algibacter</taxon>
    </lineage>
</organism>
<dbReference type="GO" id="GO:0004062">
    <property type="term" value="F:aryl sulfotransferase activity"/>
    <property type="evidence" value="ECO:0007669"/>
    <property type="project" value="InterPro"/>
</dbReference>
<sequence>MRILFIGFILITINISFVFSQGNTVGIISNTSNSYEGYTLFTTGKKTFLIDNCGQLIKEWASLNDPGNSVYLLDNGNLLRGTKLSSTSSINFGGTGGGVEMFDWDGNLIWEYEYNTTEHRQHHDVYPMPNGNVLMLAASVMSFKEAVQAGRNPAKLKDENGNELTLFNEQILELKPIGRNDAEIVWEWNIKDHVIQDFDITVDNFDIVADHPELLDINYLGSESILLGNSNWLHFNSIQYNATLDQIVISSRLMNEIYIIDHGTTTAEAASHTNGYRGKGGDFLYRWGNPEAYDQGTSIDKKLFGQHSPYIIPDGYPDAGAIMVYNNGFGRFPEYSEVFIIEPPRSAPGIYTHLPGIAFGPAEPIIKYGDETNTGLYSAILSSAQNLPNGNILICEGASGHFSEINANKDVVWEYINPYTANLGPMSQGEDPTNTANRAFRATRYNKDYGAFVGKSLNPGSRIELGVSNYNCDILSTNKNESLKMLLYPNPVKNILNVKSQVGINKYEIYDLLGNLINFRIDKNIQVIDVSHLKTGVYIVKLYEEYNNSITKRIVKQIIN</sequence>
<evidence type="ECO:0000313" key="4">
    <source>
        <dbReference type="Proteomes" id="UP000636004"/>
    </source>
</evidence>
<name>A0A918R4S3_9FLAO</name>
<comment type="caution">
    <text evidence="3">The sequence shown here is derived from an EMBL/GenBank/DDBJ whole genome shotgun (WGS) entry which is preliminary data.</text>
</comment>
<gene>
    <name evidence="3" type="ORF">GCM10007028_25490</name>
</gene>
<reference evidence="3" key="2">
    <citation type="submission" date="2020-09" db="EMBL/GenBank/DDBJ databases">
        <authorList>
            <person name="Sun Q."/>
            <person name="Kim S."/>
        </authorList>
    </citation>
    <scope>NUCLEOTIDE SEQUENCE</scope>
    <source>
        <strain evidence="3">KCTC 12710</strain>
    </source>
</reference>
<keyword evidence="4" id="KW-1185">Reference proteome</keyword>
<dbReference type="Proteomes" id="UP000636004">
    <property type="component" value="Unassembled WGS sequence"/>
</dbReference>
<feature type="domain" description="Secretion system C-terminal sorting" evidence="2">
    <location>
        <begin position="487"/>
        <end position="555"/>
    </location>
</feature>
<proteinExistence type="predicted"/>
<accession>A0A918R4S3</accession>
<dbReference type="NCBIfam" id="TIGR04183">
    <property type="entry name" value="Por_Secre_tail"/>
    <property type="match status" value="1"/>
</dbReference>
<dbReference type="Pfam" id="PF05935">
    <property type="entry name" value="Arylsulfotrans"/>
    <property type="match status" value="1"/>
</dbReference>
<dbReference type="AlphaFoldDB" id="A0A918R4S3"/>
<dbReference type="PANTHER" id="PTHR35340">
    <property type="entry name" value="PQQ ENZYME REPEAT PROTEIN-RELATED"/>
    <property type="match status" value="1"/>
</dbReference>
<keyword evidence="1" id="KW-0732">Signal</keyword>
<evidence type="ECO:0000256" key="1">
    <source>
        <dbReference type="ARBA" id="ARBA00022729"/>
    </source>
</evidence>